<dbReference type="InterPro" id="IPR014729">
    <property type="entry name" value="Rossmann-like_a/b/a_fold"/>
</dbReference>
<keyword evidence="18" id="KW-1185">Reference proteome</keyword>
<gene>
    <name evidence="13 17" type="primary">nadE</name>
    <name evidence="17" type="ORF">OSO01_25240</name>
</gene>
<dbReference type="InterPro" id="IPR022310">
    <property type="entry name" value="NAD/GMP_synthase"/>
</dbReference>
<keyword evidence="4 13" id="KW-0479">Metal-binding</keyword>
<keyword evidence="5 13" id="KW-0547">Nucleotide-binding</keyword>
<dbReference type="InterPro" id="IPR003694">
    <property type="entry name" value="NAD_synthase"/>
</dbReference>
<dbReference type="CDD" id="cd00553">
    <property type="entry name" value="NAD_synthase"/>
    <property type="match status" value="1"/>
</dbReference>
<evidence type="ECO:0000256" key="12">
    <source>
        <dbReference type="ARBA" id="ARBA00070926"/>
    </source>
</evidence>
<reference evidence="17 18" key="1">
    <citation type="submission" date="2019-07" db="EMBL/GenBank/DDBJ databases">
        <title>Whole genome shotgun sequence of Oceanobacillus sojae NBRC 105379.</title>
        <authorList>
            <person name="Hosoyama A."/>
            <person name="Uohara A."/>
            <person name="Ohji S."/>
            <person name="Ichikawa N."/>
        </authorList>
    </citation>
    <scope>NUCLEOTIDE SEQUENCE [LARGE SCALE GENOMIC DNA]</scope>
    <source>
        <strain evidence="17 18">NBRC 105379</strain>
    </source>
</reference>
<evidence type="ECO:0000313" key="18">
    <source>
        <dbReference type="Proteomes" id="UP000321558"/>
    </source>
</evidence>
<dbReference type="SUPFAM" id="SSF52402">
    <property type="entry name" value="Adenine nucleotide alpha hydrolases-like"/>
    <property type="match status" value="1"/>
</dbReference>
<name>A0A511ZK32_9BACI</name>
<dbReference type="PANTHER" id="PTHR23090">
    <property type="entry name" value="NH 3 /GLUTAMINE-DEPENDENT NAD + SYNTHETASE"/>
    <property type="match status" value="1"/>
</dbReference>
<dbReference type="GO" id="GO:0005524">
    <property type="term" value="F:ATP binding"/>
    <property type="evidence" value="ECO:0007669"/>
    <property type="project" value="UniProtKB-UniRule"/>
</dbReference>
<dbReference type="Pfam" id="PF02540">
    <property type="entry name" value="NAD_synthase"/>
    <property type="match status" value="1"/>
</dbReference>
<evidence type="ECO:0000313" key="17">
    <source>
        <dbReference type="EMBL" id="GEN87785.1"/>
    </source>
</evidence>
<feature type="binding site" description="in other chain" evidence="13">
    <location>
        <position position="141"/>
    </location>
    <ligand>
        <name>deamido-NAD(+)</name>
        <dbReference type="ChEBI" id="CHEBI:58437"/>
        <note>ligand shared between two neighboring subunits</note>
    </ligand>
</feature>
<feature type="binding site" evidence="13">
    <location>
        <position position="181"/>
    </location>
    <ligand>
        <name>deamido-NAD(+)</name>
        <dbReference type="ChEBI" id="CHEBI:58437"/>
        <note>ligand shared between two neighboring subunits</note>
    </ligand>
</feature>
<feature type="binding site" evidence="13">
    <location>
        <begin position="47"/>
        <end position="54"/>
    </location>
    <ligand>
        <name>ATP</name>
        <dbReference type="ChEBI" id="CHEBI:30616"/>
    </ligand>
</feature>
<dbReference type="AlphaFoldDB" id="A0A511ZK32"/>
<dbReference type="OrthoDB" id="9803818at2"/>
<evidence type="ECO:0000256" key="7">
    <source>
        <dbReference type="ARBA" id="ARBA00022842"/>
    </source>
</evidence>
<keyword evidence="3 13" id="KW-0436">Ligase</keyword>
<dbReference type="Proteomes" id="UP000321558">
    <property type="component" value="Unassembled WGS sequence"/>
</dbReference>
<dbReference type="STRING" id="582851.GCA_900162665_04082"/>
<dbReference type="GO" id="GO:0005737">
    <property type="term" value="C:cytoplasm"/>
    <property type="evidence" value="ECO:0007669"/>
    <property type="project" value="InterPro"/>
</dbReference>
<dbReference type="PANTHER" id="PTHR23090:SF7">
    <property type="entry name" value="NH(3)-DEPENDENT NAD(+) SYNTHETASE"/>
    <property type="match status" value="1"/>
</dbReference>
<dbReference type="GO" id="GO:0046872">
    <property type="term" value="F:metal ion binding"/>
    <property type="evidence" value="ECO:0007669"/>
    <property type="project" value="UniProtKB-KW"/>
</dbReference>
<organism evidence="17 18">
    <name type="scientific">Oceanobacillus sojae</name>
    <dbReference type="NCBI Taxonomy" id="582851"/>
    <lineage>
        <taxon>Bacteria</taxon>
        <taxon>Bacillati</taxon>
        <taxon>Bacillota</taxon>
        <taxon>Bacilli</taxon>
        <taxon>Bacillales</taxon>
        <taxon>Bacillaceae</taxon>
        <taxon>Oceanobacillus</taxon>
    </lineage>
</organism>
<evidence type="ECO:0000256" key="3">
    <source>
        <dbReference type="ARBA" id="ARBA00022598"/>
    </source>
</evidence>
<sequence>MSELQQSVIKALHVKPEIDPKEEIRNRIDFMKDYLRKFSFAKGFVLGISGGQDSTLLSKLAQLAIDELNEEHEEESYQFIGVKLPYGKQGDADDVEDAIQFVQPSKIFTVNIKKAVDASDKALHEAGITISDFLKGNEKARERMKAQYSIAGMHNCFVLGTDHAAEAITGFFTKHGDGACDLVPLEGLNKRQGKQLLKELGCPEHLYMKKPTADLEDERPALADEEALGVTYEEVDDYLEGKEVSQEAKEVIEAHYIKTMHKREPIASIYNDWWK</sequence>
<evidence type="ECO:0000256" key="6">
    <source>
        <dbReference type="ARBA" id="ARBA00022840"/>
    </source>
</evidence>
<feature type="binding site" evidence="13">
    <location>
        <position position="166"/>
    </location>
    <ligand>
        <name>Mg(2+)</name>
        <dbReference type="ChEBI" id="CHEBI:18420"/>
    </ligand>
</feature>
<dbReference type="UniPathway" id="UPA00253">
    <property type="reaction ID" value="UER00333"/>
</dbReference>
<dbReference type="GO" id="GO:0008795">
    <property type="term" value="F:NAD+ synthase activity"/>
    <property type="evidence" value="ECO:0007669"/>
    <property type="project" value="UniProtKB-UniRule"/>
</dbReference>
<evidence type="ECO:0000256" key="10">
    <source>
        <dbReference type="ARBA" id="ARBA00055966"/>
    </source>
</evidence>
<dbReference type="GO" id="GO:0003952">
    <property type="term" value="F:NAD+ synthase (glutamine-hydrolyzing) activity"/>
    <property type="evidence" value="ECO:0007669"/>
    <property type="project" value="InterPro"/>
</dbReference>
<accession>A0A511ZK32</accession>
<evidence type="ECO:0000256" key="5">
    <source>
        <dbReference type="ARBA" id="ARBA00022741"/>
    </source>
</evidence>
<evidence type="ECO:0000256" key="9">
    <source>
        <dbReference type="ARBA" id="ARBA00051206"/>
    </source>
</evidence>
<evidence type="ECO:0000256" key="2">
    <source>
        <dbReference type="ARBA" id="ARBA00011738"/>
    </source>
</evidence>
<dbReference type="RefSeq" id="WP_147210744.1">
    <property type="nucleotide sequence ID" value="NZ_BJYM01000010.1"/>
</dbReference>
<comment type="caution">
    <text evidence="17">The sequence shown here is derived from an EMBL/GenBank/DDBJ whole genome shotgun (WGS) entry which is preliminary data.</text>
</comment>
<evidence type="ECO:0000256" key="1">
    <source>
        <dbReference type="ARBA" id="ARBA00005859"/>
    </source>
</evidence>
<keyword evidence="6 13" id="KW-0067">ATP-binding</keyword>
<dbReference type="Gene3D" id="3.40.50.620">
    <property type="entry name" value="HUPs"/>
    <property type="match status" value="1"/>
</dbReference>
<evidence type="ECO:0000256" key="15">
    <source>
        <dbReference type="RuleBase" id="RU003812"/>
    </source>
</evidence>
<dbReference type="NCBIfam" id="NF001979">
    <property type="entry name" value="PRK00768.1"/>
    <property type="match status" value="1"/>
</dbReference>
<evidence type="ECO:0000256" key="4">
    <source>
        <dbReference type="ARBA" id="ARBA00022723"/>
    </source>
</evidence>
<evidence type="ECO:0000256" key="8">
    <source>
        <dbReference type="ARBA" id="ARBA00023027"/>
    </source>
</evidence>
<comment type="subunit">
    <text evidence="2 13">Homodimer.</text>
</comment>
<evidence type="ECO:0000256" key="11">
    <source>
        <dbReference type="ARBA" id="ARBA00066987"/>
    </source>
</evidence>
<feature type="binding site" evidence="13">
    <location>
        <position position="190"/>
    </location>
    <ligand>
        <name>ATP</name>
        <dbReference type="ChEBI" id="CHEBI:30616"/>
    </ligand>
</feature>
<dbReference type="FunFam" id="3.40.50.620:FF:000015">
    <property type="entry name" value="NH(3)-dependent NAD(+) synthetase"/>
    <property type="match status" value="1"/>
</dbReference>
<evidence type="ECO:0000256" key="13">
    <source>
        <dbReference type="HAMAP-Rule" id="MF_00193"/>
    </source>
</evidence>
<proteinExistence type="inferred from homology"/>
<dbReference type="GO" id="GO:0009435">
    <property type="term" value="P:NAD+ biosynthetic process"/>
    <property type="evidence" value="ECO:0007669"/>
    <property type="project" value="UniProtKB-UniRule"/>
</dbReference>
<dbReference type="EMBL" id="BJYM01000010">
    <property type="protein sequence ID" value="GEN87785.1"/>
    <property type="molecule type" value="Genomic_DNA"/>
</dbReference>
<keyword evidence="7 13" id="KW-0460">Magnesium</keyword>
<comment type="catalytic activity">
    <reaction evidence="9 13 15">
        <text>deamido-NAD(+) + NH4(+) + ATP = AMP + diphosphate + NAD(+) + H(+)</text>
        <dbReference type="Rhea" id="RHEA:21188"/>
        <dbReference type="ChEBI" id="CHEBI:15378"/>
        <dbReference type="ChEBI" id="CHEBI:28938"/>
        <dbReference type="ChEBI" id="CHEBI:30616"/>
        <dbReference type="ChEBI" id="CHEBI:33019"/>
        <dbReference type="ChEBI" id="CHEBI:57540"/>
        <dbReference type="ChEBI" id="CHEBI:58437"/>
        <dbReference type="ChEBI" id="CHEBI:456215"/>
        <dbReference type="EC" id="6.3.1.5"/>
    </reaction>
</comment>
<dbReference type="EC" id="6.3.1.5" evidence="11 13"/>
<protein>
    <recommendedName>
        <fullName evidence="12 13">NH(3)-dependent NAD(+) synthetase</fullName>
        <ecNumber evidence="11 13">6.3.1.5</ecNumber>
    </recommendedName>
</protein>
<feature type="domain" description="NAD/GMP synthase" evidence="16">
    <location>
        <begin position="24"/>
        <end position="264"/>
    </location>
</feature>
<feature type="binding site" description="in other chain" evidence="13">
    <location>
        <position position="174"/>
    </location>
    <ligand>
        <name>deamido-NAD(+)</name>
        <dbReference type="ChEBI" id="CHEBI:58437"/>
        <note>ligand shared between two neighboring subunits</note>
    </ligand>
</feature>
<dbReference type="NCBIfam" id="TIGR00552">
    <property type="entry name" value="nadE"/>
    <property type="match status" value="1"/>
</dbReference>
<comment type="function">
    <text evidence="10 13">Catalyzes the ATP-dependent amidation of deamido-NAD to form NAD. Uses ammonia as a nitrogen source.</text>
</comment>
<feature type="binding site" evidence="13">
    <location>
        <position position="53"/>
    </location>
    <ligand>
        <name>Mg(2+)</name>
        <dbReference type="ChEBI" id="CHEBI:18420"/>
    </ligand>
</feature>
<dbReference type="HAMAP" id="MF_00193">
    <property type="entry name" value="NadE_ammonia_dep"/>
    <property type="match status" value="1"/>
</dbReference>
<dbReference type="InterPro" id="IPR022926">
    <property type="entry name" value="NH(3)-dep_NAD(+)_synth"/>
</dbReference>
<feature type="binding site" description="in other chain" evidence="13">
    <location>
        <begin position="261"/>
        <end position="262"/>
    </location>
    <ligand>
        <name>deamido-NAD(+)</name>
        <dbReference type="ChEBI" id="CHEBI:58437"/>
        <note>ligand shared between two neighboring subunits</note>
    </ligand>
</feature>
<feature type="binding site" evidence="13">
    <location>
        <position position="212"/>
    </location>
    <ligand>
        <name>ATP</name>
        <dbReference type="ChEBI" id="CHEBI:30616"/>
    </ligand>
</feature>
<keyword evidence="8 13" id="KW-0520">NAD</keyword>
<comment type="pathway">
    <text evidence="13">Cofactor biosynthesis; NAD(+) biosynthesis; NAD(+) from deamido-NAD(+) (ammonia route): step 1/1.</text>
</comment>
<feature type="binding site" evidence="13">
    <location>
        <position position="161"/>
    </location>
    <ligand>
        <name>ATP</name>
        <dbReference type="ChEBI" id="CHEBI:30616"/>
    </ligand>
</feature>
<dbReference type="GO" id="GO:0004359">
    <property type="term" value="F:glutaminase activity"/>
    <property type="evidence" value="ECO:0007669"/>
    <property type="project" value="InterPro"/>
</dbReference>
<evidence type="ECO:0000259" key="16">
    <source>
        <dbReference type="Pfam" id="PF02540"/>
    </source>
</evidence>
<evidence type="ECO:0000256" key="14">
    <source>
        <dbReference type="RuleBase" id="RU003811"/>
    </source>
</evidence>
<comment type="similarity">
    <text evidence="1 13 14">Belongs to the NAD synthetase family.</text>
</comment>